<proteinExistence type="predicted"/>
<sequence>VNEEEHKFVVGDDGMEEVLLQALEAHGEKYGNYDEMISSYDSRSIPKTAMDLISSTNVVVIIIISHHTTTWALTQVILQGFPVMGKNIFQLVTTNGEFLSFCTLVQFERVSLHGNVSRGAPLLKTILPAILVLIWMEFQVTCGCYDLFPAYMQVVLCHALKGSTHGNIMGPIGAQGYSHEASVWDPSSQEKSKWVPREHGSEHLGQPLALRECMKDVLILGEGCQNE</sequence>
<feature type="non-terminal residue" evidence="1">
    <location>
        <position position="227"/>
    </location>
</feature>
<organism evidence="1 2">
    <name type="scientific">Taxus chinensis</name>
    <name type="common">Chinese yew</name>
    <name type="synonym">Taxus wallichiana var. chinensis</name>
    <dbReference type="NCBI Taxonomy" id="29808"/>
    <lineage>
        <taxon>Eukaryota</taxon>
        <taxon>Viridiplantae</taxon>
        <taxon>Streptophyta</taxon>
        <taxon>Embryophyta</taxon>
        <taxon>Tracheophyta</taxon>
        <taxon>Spermatophyta</taxon>
        <taxon>Pinopsida</taxon>
        <taxon>Pinidae</taxon>
        <taxon>Conifers II</taxon>
        <taxon>Cupressales</taxon>
        <taxon>Taxaceae</taxon>
        <taxon>Taxus</taxon>
    </lineage>
</organism>
<dbReference type="Proteomes" id="UP000824469">
    <property type="component" value="Unassembled WGS sequence"/>
</dbReference>
<accession>A0AA38C9E7</accession>
<comment type="caution">
    <text evidence="1">The sequence shown here is derived from an EMBL/GenBank/DDBJ whole genome shotgun (WGS) entry which is preliminary data.</text>
</comment>
<evidence type="ECO:0000313" key="2">
    <source>
        <dbReference type="Proteomes" id="UP000824469"/>
    </source>
</evidence>
<dbReference type="EMBL" id="JAHRHJ020002486">
    <property type="protein sequence ID" value="KAH9292717.1"/>
    <property type="molecule type" value="Genomic_DNA"/>
</dbReference>
<dbReference type="AlphaFoldDB" id="A0AA38C9E7"/>
<evidence type="ECO:0000313" key="1">
    <source>
        <dbReference type="EMBL" id="KAH9292717.1"/>
    </source>
</evidence>
<name>A0AA38C9E7_TAXCH</name>
<keyword evidence="2" id="KW-1185">Reference proteome</keyword>
<gene>
    <name evidence="1" type="ORF">KI387_042102</name>
</gene>
<reference evidence="1 2" key="1">
    <citation type="journal article" date="2021" name="Nat. Plants">
        <title>The Taxus genome provides insights into paclitaxel biosynthesis.</title>
        <authorList>
            <person name="Xiong X."/>
            <person name="Gou J."/>
            <person name="Liao Q."/>
            <person name="Li Y."/>
            <person name="Zhou Q."/>
            <person name="Bi G."/>
            <person name="Li C."/>
            <person name="Du R."/>
            <person name="Wang X."/>
            <person name="Sun T."/>
            <person name="Guo L."/>
            <person name="Liang H."/>
            <person name="Lu P."/>
            <person name="Wu Y."/>
            <person name="Zhang Z."/>
            <person name="Ro D.K."/>
            <person name="Shang Y."/>
            <person name="Huang S."/>
            <person name="Yan J."/>
        </authorList>
    </citation>
    <scope>NUCLEOTIDE SEQUENCE [LARGE SCALE GENOMIC DNA]</scope>
    <source>
        <strain evidence="1">Ta-2019</strain>
    </source>
</reference>
<protein>
    <submittedName>
        <fullName evidence="1">Uncharacterized protein</fullName>
    </submittedName>
</protein>